<protein>
    <submittedName>
        <fullName evidence="1">Uncharacterized protein</fullName>
    </submittedName>
</protein>
<dbReference type="STRING" id="1423813.FC26_GL001372"/>
<gene>
    <name evidence="1" type="ORF">FC26_GL001372</name>
</gene>
<name>A0A0R2AC44_9LACO</name>
<proteinExistence type="predicted"/>
<keyword evidence="2" id="KW-1185">Reference proteome</keyword>
<dbReference type="EMBL" id="AYYY01000021">
    <property type="protein sequence ID" value="KRM61803.1"/>
    <property type="molecule type" value="Genomic_DNA"/>
</dbReference>
<sequence>MFNRFDDDLLLDSDKNYLINSSLIDVIGKDKLAKINYLVYDTGTIFSKDGVNRICEQLNNHFNLVH</sequence>
<accession>A0A0R2AC44</accession>
<evidence type="ECO:0000313" key="2">
    <source>
        <dbReference type="Proteomes" id="UP000051733"/>
    </source>
</evidence>
<evidence type="ECO:0000313" key="1">
    <source>
        <dbReference type="EMBL" id="KRM61803.1"/>
    </source>
</evidence>
<organism evidence="1 2">
    <name type="scientific">Paucilactobacillus vaccinostercus DSM 20634</name>
    <dbReference type="NCBI Taxonomy" id="1423813"/>
    <lineage>
        <taxon>Bacteria</taxon>
        <taxon>Bacillati</taxon>
        <taxon>Bacillota</taxon>
        <taxon>Bacilli</taxon>
        <taxon>Lactobacillales</taxon>
        <taxon>Lactobacillaceae</taxon>
        <taxon>Paucilactobacillus</taxon>
    </lineage>
</organism>
<dbReference type="PATRIC" id="fig|1423813.3.peg.1395"/>
<dbReference type="Proteomes" id="UP000051733">
    <property type="component" value="Unassembled WGS sequence"/>
</dbReference>
<comment type="caution">
    <text evidence="1">The sequence shown here is derived from an EMBL/GenBank/DDBJ whole genome shotgun (WGS) entry which is preliminary data.</text>
</comment>
<dbReference type="AlphaFoldDB" id="A0A0R2AC44"/>
<reference evidence="1 2" key="1">
    <citation type="journal article" date="2015" name="Genome Announc.">
        <title>Expanding the biotechnology potential of lactobacilli through comparative genomics of 213 strains and associated genera.</title>
        <authorList>
            <person name="Sun Z."/>
            <person name="Harris H.M."/>
            <person name="McCann A."/>
            <person name="Guo C."/>
            <person name="Argimon S."/>
            <person name="Zhang W."/>
            <person name="Yang X."/>
            <person name="Jeffery I.B."/>
            <person name="Cooney J.C."/>
            <person name="Kagawa T.F."/>
            <person name="Liu W."/>
            <person name="Song Y."/>
            <person name="Salvetti E."/>
            <person name="Wrobel A."/>
            <person name="Rasinkangas P."/>
            <person name="Parkhill J."/>
            <person name="Rea M.C."/>
            <person name="O'Sullivan O."/>
            <person name="Ritari J."/>
            <person name="Douillard F.P."/>
            <person name="Paul Ross R."/>
            <person name="Yang R."/>
            <person name="Briner A.E."/>
            <person name="Felis G.E."/>
            <person name="de Vos W.M."/>
            <person name="Barrangou R."/>
            <person name="Klaenhammer T.R."/>
            <person name="Caufield P.W."/>
            <person name="Cui Y."/>
            <person name="Zhang H."/>
            <person name="O'Toole P.W."/>
        </authorList>
    </citation>
    <scope>NUCLEOTIDE SEQUENCE [LARGE SCALE GENOMIC DNA]</scope>
    <source>
        <strain evidence="1 2">DSM 20634</strain>
    </source>
</reference>